<dbReference type="EMBL" id="MU857623">
    <property type="protein sequence ID" value="KAK4249481.1"/>
    <property type="molecule type" value="Genomic_DNA"/>
</dbReference>
<dbReference type="InterPro" id="IPR049326">
    <property type="entry name" value="Rhodopsin_dom_fungi"/>
</dbReference>
<evidence type="ECO:0000256" key="6">
    <source>
        <dbReference type="SAM" id="MobiDB-lite"/>
    </source>
</evidence>
<keyword evidence="3 7" id="KW-1133">Transmembrane helix</keyword>
<keyword evidence="2 7" id="KW-0812">Transmembrane</keyword>
<feature type="region of interest" description="Disordered" evidence="6">
    <location>
        <begin position="311"/>
        <end position="453"/>
    </location>
</feature>
<sequence length="453" mass="50538">MSSPATPTPTPAVYPVNDISRSEAERAFLQQLTEFAAEQDLTEDLRAYVRNVTIAFTVFAGVFVGLRFLARYRQGVRIWIDDWMMVASFLVLVGNMIMNLELVKQGLGLHSGLLTLPQLQKLYKTILGAEIIYVTGVNLYKISLLLFYFRVFPVRSVRLGGYICGGISTAWNIACILAATWQCTPRERLWMPWLKGTCIDLFLTQLCISVPSIVCDIAIFCLPLPHVIRLKTNLWQRILLIFIFLLGSYVVFTSIYRFCVYLDYTTDDMPWSLADPCAWNIIEISSGIVSACLPTLGPLVRDLWKSAWPSTATGSKSTPSQLPKAPGIMTIGGTGRKANGSSALHSRGGSRWNRLDEDEAGSLGSREGDDLELVPKHMMGQIHVTVRASPAAGRRRGSDQEQGDSRRGRGVGTHTDHDDDDDKDDDNVGYPADAIRQRTDVEWRIEQRNSSLR</sequence>
<dbReference type="Proteomes" id="UP001303647">
    <property type="component" value="Unassembled WGS sequence"/>
</dbReference>
<organism evidence="9 10">
    <name type="scientific">Corynascus novoguineensis</name>
    <dbReference type="NCBI Taxonomy" id="1126955"/>
    <lineage>
        <taxon>Eukaryota</taxon>
        <taxon>Fungi</taxon>
        <taxon>Dikarya</taxon>
        <taxon>Ascomycota</taxon>
        <taxon>Pezizomycotina</taxon>
        <taxon>Sordariomycetes</taxon>
        <taxon>Sordariomycetidae</taxon>
        <taxon>Sordariales</taxon>
        <taxon>Chaetomiaceae</taxon>
        <taxon>Corynascus</taxon>
    </lineage>
</organism>
<dbReference type="PANTHER" id="PTHR33048:SF151">
    <property type="entry name" value="INTEGRAL MEMBRANE PROTEIN"/>
    <property type="match status" value="1"/>
</dbReference>
<protein>
    <recommendedName>
        <fullName evidence="8">Rhodopsin domain-containing protein</fullName>
    </recommendedName>
</protein>
<accession>A0AAN7HGZ2</accession>
<reference evidence="9" key="1">
    <citation type="journal article" date="2023" name="Mol. Phylogenet. Evol.">
        <title>Genome-scale phylogeny and comparative genomics of the fungal order Sordariales.</title>
        <authorList>
            <person name="Hensen N."/>
            <person name="Bonometti L."/>
            <person name="Westerberg I."/>
            <person name="Brannstrom I.O."/>
            <person name="Guillou S."/>
            <person name="Cros-Aarteil S."/>
            <person name="Calhoun S."/>
            <person name="Haridas S."/>
            <person name="Kuo A."/>
            <person name="Mondo S."/>
            <person name="Pangilinan J."/>
            <person name="Riley R."/>
            <person name="LaButti K."/>
            <person name="Andreopoulos B."/>
            <person name="Lipzen A."/>
            <person name="Chen C."/>
            <person name="Yan M."/>
            <person name="Daum C."/>
            <person name="Ng V."/>
            <person name="Clum A."/>
            <person name="Steindorff A."/>
            <person name="Ohm R.A."/>
            <person name="Martin F."/>
            <person name="Silar P."/>
            <person name="Natvig D.O."/>
            <person name="Lalanne C."/>
            <person name="Gautier V."/>
            <person name="Ament-Velasquez S.L."/>
            <person name="Kruys A."/>
            <person name="Hutchinson M.I."/>
            <person name="Powell A.J."/>
            <person name="Barry K."/>
            <person name="Miller A.N."/>
            <person name="Grigoriev I.V."/>
            <person name="Debuchy R."/>
            <person name="Gladieux P."/>
            <person name="Hiltunen Thoren M."/>
            <person name="Johannesson H."/>
        </authorList>
    </citation>
    <scope>NUCLEOTIDE SEQUENCE</scope>
    <source>
        <strain evidence="9">CBS 359.72</strain>
    </source>
</reference>
<feature type="transmembrane region" description="Helical" evidence="7">
    <location>
        <begin position="48"/>
        <end position="70"/>
    </location>
</feature>
<dbReference type="Pfam" id="PF20684">
    <property type="entry name" value="Fung_rhodopsin"/>
    <property type="match status" value="1"/>
</dbReference>
<evidence type="ECO:0000313" key="10">
    <source>
        <dbReference type="Proteomes" id="UP001303647"/>
    </source>
</evidence>
<feature type="compositionally biased region" description="Basic and acidic residues" evidence="6">
    <location>
        <begin position="396"/>
        <end position="407"/>
    </location>
</feature>
<evidence type="ECO:0000259" key="8">
    <source>
        <dbReference type="Pfam" id="PF20684"/>
    </source>
</evidence>
<dbReference type="AlphaFoldDB" id="A0AAN7HGZ2"/>
<comment type="caution">
    <text evidence="9">The sequence shown here is derived from an EMBL/GenBank/DDBJ whole genome shotgun (WGS) entry which is preliminary data.</text>
</comment>
<feature type="compositionally biased region" description="Acidic residues" evidence="6">
    <location>
        <begin position="418"/>
        <end position="427"/>
    </location>
</feature>
<comment type="similarity">
    <text evidence="5">Belongs to the SAT4 family.</text>
</comment>
<feature type="compositionally biased region" description="Basic and acidic residues" evidence="6">
    <location>
        <begin position="435"/>
        <end position="447"/>
    </location>
</feature>
<feature type="transmembrane region" description="Helical" evidence="7">
    <location>
        <begin position="201"/>
        <end position="222"/>
    </location>
</feature>
<feature type="transmembrane region" description="Helical" evidence="7">
    <location>
        <begin position="82"/>
        <end position="102"/>
    </location>
</feature>
<dbReference type="GO" id="GO:0016020">
    <property type="term" value="C:membrane"/>
    <property type="evidence" value="ECO:0007669"/>
    <property type="project" value="UniProtKB-SubCell"/>
</dbReference>
<proteinExistence type="inferred from homology"/>
<dbReference type="InterPro" id="IPR052337">
    <property type="entry name" value="SAT4-like"/>
</dbReference>
<evidence type="ECO:0000256" key="1">
    <source>
        <dbReference type="ARBA" id="ARBA00004141"/>
    </source>
</evidence>
<feature type="transmembrane region" description="Helical" evidence="7">
    <location>
        <begin position="122"/>
        <end position="147"/>
    </location>
</feature>
<evidence type="ECO:0000256" key="3">
    <source>
        <dbReference type="ARBA" id="ARBA00022989"/>
    </source>
</evidence>
<keyword evidence="10" id="KW-1185">Reference proteome</keyword>
<name>A0AAN7HGZ2_9PEZI</name>
<feature type="compositionally biased region" description="Polar residues" evidence="6">
    <location>
        <begin position="311"/>
        <end position="321"/>
    </location>
</feature>
<feature type="domain" description="Rhodopsin" evidence="8">
    <location>
        <begin position="66"/>
        <end position="301"/>
    </location>
</feature>
<evidence type="ECO:0000313" key="9">
    <source>
        <dbReference type="EMBL" id="KAK4249481.1"/>
    </source>
</evidence>
<evidence type="ECO:0000256" key="2">
    <source>
        <dbReference type="ARBA" id="ARBA00022692"/>
    </source>
</evidence>
<reference evidence="9" key="2">
    <citation type="submission" date="2023-05" db="EMBL/GenBank/DDBJ databases">
        <authorList>
            <consortium name="Lawrence Berkeley National Laboratory"/>
            <person name="Steindorff A."/>
            <person name="Hensen N."/>
            <person name="Bonometti L."/>
            <person name="Westerberg I."/>
            <person name="Brannstrom I.O."/>
            <person name="Guillou S."/>
            <person name="Cros-Aarteil S."/>
            <person name="Calhoun S."/>
            <person name="Haridas S."/>
            <person name="Kuo A."/>
            <person name="Mondo S."/>
            <person name="Pangilinan J."/>
            <person name="Riley R."/>
            <person name="Labutti K."/>
            <person name="Andreopoulos B."/>
            <person name="Lipzen A."/>
            <person name="Chen C."/>
            <person name="Yanf M."/>
            <person name="Daum C."/>
            <person name="Ng V."/>
            <person name="Clum A."/>
            <person name="Ohm R."/>
            <person name="Martin F."/>
            <person name="Silar P."/>
            <person name="Natvig D."/>
            <person name="Lalanne C."/>
            <person name="Gautier V."/>
            <person name="Ament-Velasquez S.L."/>
            <person name="Kruys A."/>
            <person name="Hutchinson M.I."/>
            <person name="Powell A.J."/>
            <person name="Barry K."/>
            <person name="Miller A.N."/>
            <person name="Grigoriev I.V."/>
            <person name="Debuchy R."/>
            <person name="Gladieux P."/>
            <person name="Thoren M.H."/>
            <person name="Johannesson H."/>
        </authorList>
    </citation>
    <scope>NUCLEOTIDE SEQUENCE</scope>
    <source>
        <strain evidence="9">CBS 359.72</strain>
    </source>
</reference>
<dbReference type="PANTHER" id="PTHR33048">
    <property type="entry name" value="PTH11-LIKE INTEGRAL MEMBRANE PROTEIN (AFU_ORTHOLOGUE AFUA_5G11245)"/>
    <property type="match status" value="1"/>
</dbReference>
<comment type="subcellular location">
    <subcellularLocation>
        <location evidence="1">Membrane</location>
        <topology evidence="1">Multi-pass membrane protein</topology>
    </subcellularLocation>
</comment>
<gene>
    <name evidence="9" type="ORF">C7999DRAFT_30069</name>
</gene>
<keyword evidence="4 7" id="KW-0472">Membrane</keyword>
<evidence type="ECO:0000256" key="7">
    <source>
        <dbReference type="SAM" id="Phobius"/>
    </source>
</evidence>
<feature type="transmembrane region" description="Helical" evidence="7">
    <location>
        <begin position="234"/>
        <end position="258"/>
    </location>
</feature>
<evidence type="ECO:0000256" key="5">
    <source>
        <dbReference type="ARBA" id="ARBA00038359"/>
    </source>
</evidence>
<evidence type="ECO:0000256" key="4">
    <source>
        <dbReference type="ARBA" id="ARBA00023136"/>
    </source>
</evidence>
<feature type="transmembrane region" description="Helical" evidence="7">
    <location>
        <begin position="159"/>
        <end position="181"/>
    </location>
</feature>